<reference evidence="2" key="1">
    <citation type="journal article" date="2019" name="Environ. Microbiol.">
        <title>Fungal ecological strategies reflected in gene transcription - a case study of two litter decomposers.</title>
        <authorList>
            <person name="Barbi F."/>
            <person name="Kohler A."/>
            <person name="Barry K."/>
            <person name="Baskaran P."/>
            <person name="Daum C."/>
            <person name="Fauchery L."/>
            <person name="Ihrmark K."/>
            <person name="Kuo A."/>
            <person name="LaButti K."/>
            <person name="Lipzen A."/>
            <person name="Morin E."/>
            <person name="Grigoriev I.V."/>
            <person name="Henrissat B."/>
            <person name="Lindahl B."/>
            <person name="Martin F."/>
        </authorList>
    </citation>
    <scope>NUCLEOTIDE SEQUENCE</scope>
    <source>
        <strain evidence="2">JB14</strain>
    </source>
</reference>
<dbReference type="SUPFAM" id="SSF56112">
    <property type="entry name" value="Protein kinase-like (PK-like)"/>
    <property type="match status" value="1"/>
</dbReference>
<gene>
    <name evidence="2" type="ORF">BT96DRAFT_1095141</name>
</gene>
<evidence type="ECO:0000259" key="1">
    <source>
        <dbReference type="Pfam" id="PF01636"/>
    </source>
</evidence>
<dbReference type="Gene3D" id="3.90.1200.10">
    <property type="match status" value="1"/>
</dbReference>
<dbReference type="Proteomes" id="UP000799118">
    <property type="component" value="Unassembled WGS sequence"/>
</dbReference>
<organism evidence="2 3">
    <name type="scientific">Gymnopus androsaceus JB14</name>
    <dbReference type="NCBI Taxonomy" id="1447944"/>
    <lineage>
        <taxon>Eukaryota</taxon>
        <taxon>Fungi</taxon>
        <taxon>Dikarya</taxon>
        <taxon>Basidiomycota</taxon>
        <taxon>Agaricomycotina</taxon>
        <taxon>Agaricomycetes</taxon>
        <taxon>Agaricomycetidae</taxon>
        <taxon>Agaricales</taxon>
        <taxon>Marasmiineae</taxon>
        <taxon>Omphalotaceae</taxon>
        <taxon>Gymnopus</taxon>
    </lineage>
</organism>
<proteinExistence type="predicted"/>
<keyword evidence="3" id="KW-1185">Reference proteome</keyword>
<dbReference type="InterPro" id="IPR051678">
    <property type="entry name" value="AGP_Transferase"/>
</dbReference>
<feature type="domain" description="Aminoglycoside phosphotransferase" evidence="1">
    <location>
        <begin position="137"/>
        <end position="188"/>
    </location>
</feature>
<dbReference type="PANTHER" id="PTHR21310">
    <property type="entry name" value="AMINOGLYCOSIDE PHOSPHOTRANSFERASE-RELATED-RELATED"/>
    <property type="match status" value="1"/>
</dbReference>
<dbReference type="Pfam" id="PF01636">
    <property type="entry name" value="APH"/>
    <property type="match status" value="1"/>
</dbReference>
<dbReference type="InterPro" id="IPR002575">
    <property type="entry name" value="Aminoglycoside_PTrfase"/>
</dbReference>
<protein>
    <recommendedName>
        <fullName evidence="1">Aminoglycoside phosphotransferase domain-containing protein</fullName>
    </recommendedName>
</protein>
<dbReference type="EMBL" id="ML769389">
    <property type="protein sequence ID" value="KAE9408873.1"/>
    <property type="molecule type" value="Genomic_DNA"/>
</dbReference>
<evidence type="ECO:0000313" key="3">
    <source>
        <dbReference type="Proteomes" id="UP000799118"/>
    </source>
</evidence>
<sequence length="204" mass="23123">MQRDAELHPNLHALSAVVSPRLNQQLTKPWKRFARGLSHEIWVSQSESNMHIVAWLSRTKEDPYKLLSEVSTMCYMQLHTVPFGGEPGQSDRDAVYGQRMPGVHLYKIWGELPIEHQISLIGDSRCSQAARGPEIPKHWIPSSVSPFRLIHGDFDGQNMLIARSTDEKSPPRITAIIDWENTYSGPLYVLYEYPIGCANTVLGM</sequence>
<evidence type="ECO:0000313" key="2">
    <source>
        <dbReference type="EMBL" id="KAE9408873.1"/>
    </source>
</evidence>
<dbReference type="OrthoDB" id="10003767at2759"/>
<name>A0A6A4IGM0_9AGAR</name>
<dbReference type="PANTHER" id="PTHR21310:SF15">
    <property type="entry name" value="AMINOGLYCOSIDE PHOSPHOTRANSFERASE DOMAIN-CONTAINING PROTEIN"/>
    <property type="match status" value="1"/>
</dbReference>
<accession>A0A6A4IGM0</accession>
<dbReference type="AlphaFoldDB" id="A0A6A4IGM0"/>
<dbReference type="InterPro" id="IPR011009">
    <property type="entry name" value="Kinase-like_dom_sf"/>
</dbReference>